<protein>
    <recommendedName>
        <fullName evidence="3">Aldose 1-epimerase</fullName>
    </recommendedName>
</protein>
<name>M3VB49_GORML</name>
<dbReference type="AlphaFoldDB" id="M3VB49"/>
<proteinExistence type="predicted"/>
<dbReference type="GO" id="GO:0005975">
    <property type="term" value="P:carbohydrate metabolic process"/>
    <property type="evidence" value="ECO:0007669"/>
    <property type="project" value="InterPro"/>
</dbReference>
<dbReference type="STRING" id="410332.SAMN04488550_3177"/>
<dbReference type="Proteomes" id="UP000035009">
    <property type="component" value="Unassembled WGS sequence"/>
</dbReference>
<dbReference type="Gene3D" id="2.70.98.10">
    <property type="match status" value="1"/>
</dbReference>
<dbReference type="OrthoDB" id="4739604at2"/>
<dbReference type="SUPFAM" id="SSF74650">
    <property type="entry name" value="Galactose mutarotase-like"/>
    <property type="match status" value="1"/>
</dbReference>
<sequence>MRDVVLRAGDVRVTVSPALGGRLSALTIDGIDVLVPGAGHGSFPMAPWCGRTADGLVHLPDHDVRLPINNGPHAIHGTVRDAAWDVTSVSETAVSMACELVEPWPFRGRVTQELSLAPTHLDLSMTVTTHAGPFPAQVGWHPWFATTLVDGAPRATLEFTADWQEERVAMIPTGRRLPVGPPPWDDCFGMPGGVAVAVIWPGQLRVDVTSPAEWVVVFNERPEAVCVEPQSGPPNGLNSAPRIVTVDDPLHMSSRWAWRRLRSTG</sequence>
<reference evidence="1 2" key="1">
    <citation type="submission" date="2013-02" db="EMBL/GenBank/DDBJ databases">
        <title>Whole genome shotgun sequence of Gordonia malaquae NBRC 108250.</title>
        <authorList>
            <person name="Yoshida I."/>
            <person name="Hosoyama A."/>
            <person name="Tsuchikane K."/>
            <person name="Ando Y."/>
            <person name="Baba S."/>
            <person name="Ohji S."/>
            <person name="Hamada M."/>
            <person name="Tamura T."/>
            <person name="Yamazoe A."/>
            <person name="Yamazaki S."/>
            <person name="Fujita N."/>
        </authorList>
    </citation>
    <scope>NUCLEOTIDE SEQUENCE [LARGE SCALE GENOMIC DNA]</scope>
    <source>
        <strain evidence="1 2">NBRC 108250</strain>
    </source>
</reference>
<evidence type="ECO:0000313" key="2">
    <source>
        <dbReference type="Proteomes" id="UP000035009"/>
    </source>
</evidence>
<accession>M3VB49</accession>
<dbReference type="RefSeq" id="WP_008378188.1">
    <property type="nucleotide sequence ID" value="NZ_BAOP01000011.1"/>
</dbReference>
<evidence type="ECO:0000313" key="1">
    <source>
        <dbReference type="EMBL" id="GAC79643.1"/>
    </source>
</evidence>
<dbReference type="InterPro" id="IPR014718">
    <property type="entry name" value="GH-type_carb-bd"/>
</dbReference>
<organism evidence="1 2">
    <name type="scientific">Gordonia malaquae NBRC 108250</name>
    <dbReference type="NCBI Taxonomy" id="1223542"/>
    <lineage>
        <taxon>Bacteria</taxon>
        <taxon>Bacillati</taxon>
        <taxon>Actinomycetota</taxon>
        <taxon>Actinomycetes</taxon>
        <taxon>Mycobacteriales</taxon>
        <taxon>Gordoniaceae</taxon>
        <taxon>Gordonia</taxon>
    </lineage>
</organism>
<dbReference type="InterPro" id="IPR008183">
    <property type="entry name" value="Aldose_1/G6P_1-epimerase"/>
</dbReference>
<dbReference type="EMBL" id="BAOP01000011">
    <property type="protein sequence ID" value="GAC79643.1"/>
    <property type="molecule type" value="Genomic_DNA"/>
</dbReference>
<comment type="caution">
    <text evidence="1">The sequence shown here is derived from an EMBL/GenBank/DDBJ whole genome shotgun (WGS) entry which is preliminary data.</text>
</comment>
<gene>
    <name evidence="1" type="ORF">GM1_011_00710</name>
</gene>
<dbReference type="InterPro" id="IPR011013">
    <property type="entry name" value="Gal_mutarotase_sf_dom"/>
</dbReference>
<dbReference type="Pfam" id="PF01263">
    <property type="entry name" value="Aldose_epim"/>
    <property type="match status" value="1"/>
</dbReference>
<keyword evidence="2" id="KW-1185">Reference proteome</keyword>
<dbReference type="GO" id="GO:0016853">
    <property type="term" value="F:isomerase activity"/>
    <property type="evidence" value="ECO:0007669"/>
    <property type="project" value="InterPro"/>
</dbReference>
<evidence type="ECO:0008006" key="3">
    <source>
        <dbReference type="Google" id="ProtNLM"/>
    </source>
</evidence>
<dbReference type="GO" id="GO:0030246">
    <property type="term" value="F:carbohydrate binding"/>
    <property type="evidence" value="ECO:0007669"/>
    <property type="project" value="InterPro"/>
</dbReference>
<dbReference type="eggNOG" id="COG2017">
    <property type="taxonomic scope" value="Bacteria"/>
</dbReference>